<sequence length="273" mass="31509">MENCINDYFIKNDEAYEREEFQDIYVVEGKCIYEVIRVIDGAPLFLDEHLARLENSLKLENKEELISMDKIKEYIGKLITLNRVENGNLKLVINMDNLFIFFIKHSYPTKDMYSNGVKTILYFGERHNPNAKVIDNSFRGKVNEKIDASSSYEAILVNSKGYITEGSKSNIFMIKGDEIITAPVEGVLPGITRSEIIKACEALGLKVREENIHYEHIKNLDGLFISGTSPKVLPINEVEGIIKYDKIYQRIYDIKDKFEELITRNLKNYKTSK</sequence>
<keyword evidence="6" id="KW-0032">Aminotransferase</keyword>
<dbReference type="InterPro" id="IPR036038">
    <property type="entry name" value="Aminotransferase-like"/>
</dbReference>
<accession>A0A927WAE8</accession>
<evidence type="ECO:0000313" key="6">
    <source>
        <dbReference type="EMBL" id="MBE6060157.1"/>
    </source>
</evidence>
<dbReference type="CDD" id="cd00449">
    <property type="entry name" value="PLPDE_IV"/>
    <property type="match status" value="1"/>
</dbReference>
<dbReference type="InterPro" id="IPR043132">
    <property type="entry name" value="BCAT-like_C"/>
</dbReference>
<keyword evidence="6" id="KW-0808">Transferase</keyword>
<evidence type="ECO:0000256" key="2">
    <source>
        <dbReference type="ARBA" id="ARBA00009320"/>
    </source>
</evidence>
<gene>
    <name evidence="6" type="ORF">E7215_08300</name>
</gene>
<evidence type="ECO:0000256" key="5">
    <source>
        <dbReference type="RuleBase" id="RU004516"/>
    </source>
</evidence>
<evidence type="ECO:0000256" key="1">
    <source>
        <dbReference type="ARBA" id="ARBA00001933"/>
    </source>
</evidence>
<dbReference type="PANTHER" id="PTHR42743:SF11">
    <property type="entry name" value="AMINODEOXYCHORISMATE LYASE"/>
    <property type="match status" value="1"/>
</dbReference>
<name>A0A927WAE8_9CLOT</name>
<dbReference type="InterPro" id="IPR001544">
    <property type="entry name" value="Aminotrans_IV"/>
</dbReference>
<dbReference type="SUPFAM" id="SSF56752">
    <property type="entry name" value="D-aminoacid aminotransferase-like PLP-dependent enzymes"/>
    <property type="match status" value="1"/>
</dbReference>
<dbReference type="InterPro" id="IPR043131">
    <property type="entry name" value="BCAT-like_N"/>
</dbReference>
<dbReference type="PROSITE" id="PS00770">
    <property type="entry name" value="AA_TRANSFER_CLASS_4"/>
    <property type="match status" value="1"/>
</dbReference>
<comment type="caution">
    <text evidence="6">The sequence shown here is derived from an EMBL/GenBank/DDBJ whole genome shotgun (WGS) entry which is preliminary data.</text>
</comment>
<keyword evidence="3 5" id="KW-0663">Pyridoxal phosphate</keyword>
<dbReference type="InterPro" id="IPR050571">
    <property type="entry name" value="Class-IV_PLP-Dep_Aminotrnsfr"/>
</dbReference>
<dbReference type="InterPro" id="IPR018300">
    <property type="entry name" value="Aminotrans_IV_CS"/>
</dbReference>
<comment type="similarity">
    <text evidence="2 4">Belongs to the class-IV pyridoxal-phosphate-dependent aminotransferase family.</text>
</comment>
<dbReference type="PANTHER" id="PTHR42743">
    <property type="entry name" value="AMINO-ACID AMINOTRANSFERASE"/>
    <property type="match status" value="1"/>
</dbReference>
<dbReference type="EMBL" id="SVCM01000091">
    <property type="protein sequence ID" value="MBE6060157.1"/>
    <property type="molecule type" value="Genomic_DNA"/>
</dbReference>
<protein>
    <submittedName>
        <fullName evidence="6">Aminotransferase class IV</fullName>
    </submittedName>
</protein>
<dbReference type="GO" id="GO:0046394">
    <property type="term" value="P:carboxylic acid biosynthetic process"/>
    <property type="evidence" value="ECO:0007669"/>
    <property type="project" value="UniProtKB-ARBA"/>
</dbReference>
<reference evidence="6" key="1">
    <citation type="submission" date="2019-04" db="EMBL/GenBank/DDBJ databases">
        <title>Evolution of Biomass-Degrading Anaerobic Consortia Revealed by Metagenomics.</title>
        <authorList>
            <person name="Peng X."/>
        </authorList>
    </citation>
    <scope>NUCLEOTIDE SEQUENCE</scope>
    <source>
        <strain evidence="6">SIG254</strain>
    </source>
</reference>
<evidence type="ECO:0000256" key="4">
    <source>
        <dbReference type="RuleBase" id="RU004106"/>
    </source>
</evidence>
<proteinExistence type="inferred from homology"/>
<evidence type="ECO:0000313" key="7">
    <source>
        <dbReference type="Proteomes" id="UP000768462"/>
    </source>
</evidence>
<comment type="cofactor">
    <cofactor evidence="1 5">
        <name>pyridoxal 5'-phosphate</name>
        <dbReference type="ChEBI" id="CHEBI:597326"/>
    </cofactor>
</comment>
<dbReference type="GO" id="GO:0008483">
    <property type="term" value="F:transaminase activity"/>
    <property type="evidence" value="ECO:0007669"/>
    <property type="project" value="UniProtKB-KW"/>
</dbReference>
<dbReference type="Proteomes" id="UP000768462">
    <property type="component" value="Unassembled WGS sequence"/>
</dbReference>
<dbReference type="Pfam" id="PF01063">
    <property type="entry name" value="Aminotran_4"/>
    <property type="match status" value="1"/>
</dbReference>
<organism evidence="6 7">
    <name type="scientific">Clostridium sulfidigenes</name>
    <dbReference type="NCBI Taxonomy" id="318464"/>
    <lineage>
        <taxon>Bacteria</taxon>
        <taxon>Bacillati</taxon>
        <taxon>Bacillota</taxon>
        <taxon>Clostridia</taxon>
        <taxon>Eubacteriales</taxon>
        <taxon>Clostridiaceae</taxon>
        <taxon>Clostridium</taxon>
    </lineage>
</organism>
<dbReference type="Gene3D" id="3.20.10.10">
    <property type="entry name" value="D-amino Acid Aminotransferase, subunit A, domain 2"/>
    <property type="match status" value="1"/>
</dbReference>
<dbReference type="Gene3D" id="3.30.470.10">
    <property type="match status" value="1"/>
</dbReference>
<dbReference type="GO" id="GO:0005829">
    <property type="term" value="C:cytosol"/>
    <property type="evidence" value="ECO:0007669"/>
    <property type="project" value="TreeGrafter"/>
</dbReference>
<dbReference type="AlphaFoldDB" id="A0A927WAE8"/>
<evidence type="ECO:0000256" key="3">
    <source>
        <dbReference type="ARBA" id="ARBA00022898"/>
    </source>
</evidence>